<name>A0AAD8FP88_ACIOX</name>
<dbReference type="Proteomes" id="UP001230051">
    <property type="component" value="Unassembled WGS sequence"/>
</dbReference>
<keyword evidence="2" id="KW-1185">Reference proteome</keyword>
<comment type="caution">
    <text evidence="1">The sequence shown here is derived from an EMBL/GenBank/DDBJ whole genome shotgun (WGS) entry which is preliminary data.</text>
</comment>
<reference evidence="1" key="1">
    <citation type="submission" date="2022-02" db="EMBL/GenBank/DDBJ databases">
        <title>Atlantic sturgeon de novo genome assembly.</title>
        <authorList>
            <person name="Stock M."/>
            <person name="Klopp C."/>
            <person name="Guiguen Y."/>
            <person name="Cabau C."/>
            <person name="Parinello H."/>
            <person name="Santidrian Yebra-Pimentel E."/>
            <person name="Kuhl H."/>
            <person name="Dirks R.P."/>
            <person name="Guessner J."/>
            <person name="Wuertz S."/>
            <person name="Du K."/>
            <person name="Schartl M."/>
        </authorList>
    </citation>
    <scope>NUCLEOTIDE SEQUENCE</scope>
    <source>
        <strain evidence="1">STURGEONOMICS-FGT-2020</strain>
        <tissue evidence="1">Whole blood</tissue>
    </source>
</reference>
<proteinExistence type="predicted"/>
<evidence type="ECO:0000313" key="1">
    <source>
        <dbReference type="EMBL" id="KAK1117045.1"/>
    </source>
</evidence>
<protein>
    <submittedName>
        <fullName evidence="1">F-box/WD repeat-containing protein 12</fullName>
    </submittedName>
</protein>
<sequence length="79" mass="8841">MCVDSFRVVTASYDLSLRVFTWKKEQNKDLSLESRYHLLGGSHMFSRGFTHVACDYASIVASVAAKDGKDVLKAYSFNA</sequence>
<evidence type="ECO:0000313" key="2">
    <source>
        <dbReference type="Proteomes" id="UP001230051"/>
    </source>
</evidence>
<dbReference type="EMBL" id="JAGXEW010002487">
    <property type="protein sequence ID" value="KAK1117045.1"/>
    <property type="molecule type" value="Genomic_DNA"/>
</dbReference>
<organism evidence="1 2">
    <name type="scientific">Acipenser oxyrinchus oxyrinchus</name>
    <dbReference type="NCBI Taxonomy" id="40147"/>
    <lineage>
        <taxon>Eukaryota</taxon>
        <taxon>Metazoa</taxon>
        <taxon>Chordata</taxon>
        <taxon>Craniata</taxon>
        <taxon>Vertebrata</taxon>
        <taxon>Euteleostomi</taxon>
        <taxon>Actinopterygii</taxon>
        <taxon>Chondrostei</taxon>
        <taxon>Acipenseriformes</taxon>
        <taxon>Acipenseridae</taxon>
        <taxon>Acipenser</taxon>
    </lineage>
</organism>
<dbReference type="AlphaFoldDB" id="A0AAD8FP88"/>
<gene>
    <name evidence="1" type="ORF">AOXY_G38829</name>
</gene>
<accession>A0AAD8FP88</accession>